<accession>A0A8S5VFP3</accession>
<protein>
    <submittedName>
        <fullName evidence="1">Uncharacterized protein</fullName>
    </submittedName>
</protein>
<dbReference type="EMBL" id="BK016261">
    <property type="protein sequence ID" value="DAG05548.1"/>
    <property type="molecule type" value="Genomic_DNA"/>
</dbReference>
<name>A0A8S5VFP3_9CAUD</name>
<organism evidence="1">
    <name type="scientific">Siphoviridae sp. ctNHj22</name>
    <dbReference type="NCBI Taxonomy" id="2825468"/>
    <lineage>
        <taxon>Viruses</taxon>
        <taxon>Duplodnaviria</taxon>
        <taxon>Heunggongvirae</taxon>
        <taxon>Uroviricota</taxon>
        <taxon>Caudoviricetes</taxon>
    </lineage>
</organism>
<reference evidence="1" key="1">
    <citation type="journal article" date="2021" name="Proc. Natl. Acad. Sci. U.S.A.">
        <title>A Catalog of Tens of Thousands of Viruses from Human Metagenomes Reveals Hidden Associations with Chronic Diseases.</title>
        <authorList>
            <person name="Tisza M.J."/>
            <person name="Buck C.B."/>
        </authorList>
    </citation>
    <scope>NUCLEOTIDE SEQUENCE</scope>
    <source>
        <strain evidence="1">CtNHj22</strain>
    </source>
</reference>
<proteinExistence type="predicted"/>
<evidence type="ECO:0000313" key="1">
    <source>
        <dbReference type="EMBL" id="DAG05548.1"/>
    </source>
</evidence>
<sequence length="61" mass="7209">MKNKKFGIVVINDDFFLNFCRDFKPPCGYIKPKHARPSYGNGEKPHEAHKRLIRTMEGFRK</sequence>